<organism evidence="1 2">
    <name type="scientific">Metallococcus carri</name>
    <dbReference type="NCBI Taxonomy" id="1656884"/>
    <lineage>
        <taxon>Bacteria</taxon>
        <taxon>Bacillati</taxon>
        <taxon>Actinomycetota</taxon>
        <taxon>Actinomycetes</taxon>
        <taxon>Micrococcales</taxon>
        <taxon>Dermacoccaceae</taxon>
        <taxon>Metallococcus</taxon>
    </lineage>
</organism>
<accession>A0A967EAD6</accession>
<evidence type="ECO:0000313" key="2">
    <source>
        <dbReference type="Proteomes" id="UP000744769"/>
    </source>
</evidence>
<evidence type="ECO:0000313" key="1">
    <source>
        <dbReference type="EMBL" id="NHN55774.1"/>
    </source>
</evidence>
<protein>
    <recommendedName>
        <fullName evidence="3">DUF3168 domain-containing protein</fullName>
    </recommendedName>
</protein>
<name>A0A967EAD6_9MICO</name>
<reference evidence="1" key="1">
    <citation type="submission" date="2020-03" db="EMBL/GenBank/DDBJ databases">
        <title>Draft sequencing of Calidifontibacter sp. DB0510.</title>
        <authorList>
            <person name="Kim D.-U."/>
        </authorList>
    </citation>
    <scope>NUCLEOTIDE SEQUENCE</scope>
    <source>
        <strain evidence="1">DB0510</strain>
    </source>
</reference>
<evidence type="ECO:0008006" key="3">
    <source>
        <dbReference type="Google" id="ProtNLM"/>
    </source>
</evidence>
<gene>
    <name evidence="1" type="ORF">G9U51_08290</name>
</gene>
<dbReference type="Proteomes" id="UP000744769">
    <property type="component" value="Unassembled WGS sequence"/>
</dbReference>
<keyword evidence="2" id="KW-1185">Reference proteome</keyword>
<comment type="caution">
    <text evidence="1">The sequence shown here is derived from an EMBL/GenBank/DDBJ whole genome shotgun (WGS) entry which is preliminary data.</text>
</comment>
<dbReference type="AlphaFoldDB" id="A0A967EAD6"/>
<sequence>MALLIPPDAEQVLTTVLADRLADRPEVYAQAGVDIRVPNPMPARMVVINRDGGTRMAPGIWRCRMRIRTWARSEGEATDLAGLVEALIYDSRNVPPICGWADLGGPSSAEDESGKPMRVQWVELLIRGTEKE</sequence>
<dbReference type="RefSeq" id="WP_166195905.1">
    <property type="nucleotide sequence ID" value="NZ_JAAOIV010000005.1"/>
</dbReference>
<dbReference type="EMBL" id="JAAOIV010000005">
    <property type="protein sequence ID" value="NHN55774.1"/>
    <property type="molecule type" value="Genomic_DNA"/>
</dbReference>
<proteinExistence type="predicted"/>